<reference evidence="2 3" key="1">
    <citation type="journal article" date="2015" name="Nature">
        <title>rRNA introns, odd ribosomes, and small enigmatic genomes across a large radiation of phyla.</title>
        <authorList>
            <person name="Brown C.T."/>
            <person name="Hug L.A."/>
            <person name="Thomas B.C."/>
            <person name="Sharon I."/>
            <person name="Castelle C.J."/>
            <person name="Singh A."/>
            <person name="Wilkins M.J."/>
            <person name="Williams K.H."/>
            <person name="Banfield J.F."/>
        </authorList>
    </citation>
    <scope>NUCLEOTIDE SEQUENCE [LARGE SCALE GENOMIC DNA]</scope>
</reference>
<keyword evidence="1" id="KW-1133">Transmembrane helix</keyword>
<accession>A0A0G1KEZ2</accession>
<dbReference type="EMBL" id="LCJR01000009">
    <property type="protein sequence ID" value="KKT82311.1"/>
    <property type="molecule type" value="Genomic_DNA"/>
</dbReference>
<sequence>MGGGGAILTLLYIAAPRLIFFILGLPVATVFVAFAYIKIDNIPLFNYLAYALSYFLNPKRYLFSKQDEQELGNVEIIEEHRLR</sequence>
<proteinExistence type="predicted"/>
<keyword evidence="1" id="KW-0812">Transmembrane</keyword>
<keyword evidence="1" id="KW-0472">Membrane</keyword>
<evidence type="ECO:0000313" key="3">
    <source>
        <dbReference type="Proteomes" id="UP000034032"/>
    </source>
</evidence>
<dbReference type="AlphaFoldDB" id="A0A0G1KEZ2"/>
<evidence type="ECO:0008006" key="4">
    <source>
        <dbReference type="Google" id="ProtNLM"/>
    </source>
</evidence>
<protein>
    <recommendedName>
        <fullName evidence="4">PrgI family protein</fullName>
    </recommendedName>
</protein>
<feature type="transmembrane region" description="Helical" evidence="1">
    <location>
        <begin position="18"/>
        <end position="37"/>
    </location>
</feature>
<organism evidence="2 3">
    <name type="scientific">Candidatus Yanofskybacteria bacterium GW2011_GWA2_44_9</name>
    <dbReference type="NCBI Taxonomy" id="1619025"/>
    <lineage>
        <taxon>Bacteria</taxon>
        <taxon>Candidatus Yanofskyibacteriota</taxon>
    </lineage>
</organism>
<evidence type="ECO:0000256" key="1">
    <source>
        <dbReference type="SAM" id="Phobius"/>
    </source>
</evidence>
<gene>
    <name evidence="2" type="ORF">UW79_C0009G0025</name>
</gene>
<dbReference type="Proteomes" id="UP000034032">
    <property type="component" value="Unassembled WGS sequence"/>
</dbReference>
<evidence type="ECO:0000313" key="2">
    <source>
        <dbReference type="EMBL" id="KKT82311.1"/>
    </source>
</evidence>
<name>A0A0G1KEZ2_9BACT</name>
<comment type="caution">
    <text evidence="2">The sequence shown here is derived from an EMBL/GenBank/DDBJ whole genome shotgun (WGS) entry which is preliminary data.</text>
</comment>